<evidence type="ECO:0000313" key="4">
    <source>
        <dbReference type="Proteomes" id="UP000215145"/>
    </source>
</evidence>
<organism evidence="3 4">
    <name type="scientific">Paenibacillus herberti</name>
    <dbReference type="NCBI Taxonomy" id="1619309"/>
    <lineage>
        <taxon>Bacteria</taxon>
        <taxon>Bacillati</taxon>
        <taxon>Bacillota</taxon>
        <taxon>Bacilli</taxon>
        <taxon>Bacillales</taxon>
        <taxon>Paenibacillaceae</taxon>
        <taxon>Paenibacillus</taxon>
    </lineage>
</organism>
<dbReference type="RefSeq" id="WP_089525898.1">
    <property type="nucleotide sequence ID" value="NZ_NMUQ01000002.1"/>
</dbReference>
<protein>
    <recommendedName>
        <fullName evidence="1">UPF0340 protein CGZ75_14535</fullName>
    </recommendedName>
</protein>
<name>A0A229NZI8_9BACL</name>
<evidence type="ECO:0000256" key="1">
    <source>
        <dbReference type="HAMAP-Rule" id="MF_00800"/>
    </source>
</evidence>
<gene>
    <name evidence="3" type="ORF">CGZ75_14535</name>
</gene>
<accession>A0A229NZI8</accession>
<comment type="similarity">
    <text evidence="1">Belongs to the UPF0340 family.</text>
</comment>
<proteinExistence type="inferred from homology"/>
<dbReference type="Pfam" id="PF04260">
    <property type="entry name" value="DUF436"/>
    <property type="match status" value="1"/>
</dbReference>
<dbReference type="SUPFAM" id="SSF110710">
    <property type="entry name" value="TTHA0583/YokD-like"/>
    <property type="match status" value="1"/>
</dbReference>
<keyword evidence="4" id="KW-1185">Reference proteome</keyword>
<sequence length="204" mass="21526">MSEATASEVVSAGVEALIRELAAENRLRPGQLLVLGVSTSEVLGKRIGTAGSRGAAAAIFSGVERARADLGFIPVFQCCEHLNRALVLERETAERLGLERVHGVPVPGAGGSMAAHAYRHLKDACLVEAVQAQAGIDIGETLIGMHLKRVAVPVRPSLRMIGEARVTMAYSRPKLIGGPRAVYELPPEPSELSELSPKDTGSCD</sequence>
<dbReference type="NCBIfam" id="TIGR01440">
    <property type="entry name" value="TIGR01440 family protein"/>
    <property type="match status" value="1"/>
</dbReference>
<dbReference type="AlphaFoldDB" id="A0A229NZI8"/>
<evidence type="ECO:0000256" key="2">
    <source>
        <dbReference type="SAM" id="MobiDB-lite"/>
    </source>
</evidence>
<feature type="region of interest" description="Disordered" evidence="2">
    <location>
        <begin position="181"/>
        <end position="204"/>
    </location>
</feature>
<dbReference type="PIRSF" id="PIRSF007510">
    <property type="entry name" value="UCP007510"/>
    <property type="match status" value="1"/>
</dbReference>
<dbReference type="OrthoDB" id="9803187at2"/>
<comment type="caution">
    <text evidence="3">The sequence shown here is derived from an EMBL/GenBank/DDBJ whole genome shotgun (WGS) entry which is preliminary data.</text>
</comment>
<dbReference type="InterPro" id="IPR028345">
    <property type="entry name" value="Antibiotic_NAT-like"/>
</dbReference>
<reference evidence="3 4" key="1">
    <citation type="submission" date="2017-07" db="EMBL/GenBank/DDBJ databases">
        <title>Paenibacillus herberti R33 genome sequencing and assembly.</title>
        <authorList>
            <person name="Su W."/>
        </authorList>
    </citation>
    <scope>NUCLEOTIDE SEQUENCE [LARGE SCALE GENOMIC DNA]</scope>
    <source>
        <strain evidence="3 4">R33</strain>
    </source>
</reference>
<dbReference type="Gene3D" id="3.40.50.10360">
    <property type="entry name" value="Hypothetical protein TT1679"/>
    <property type="match status" value="1"/>
</dbReference>
<dbReference type="Proteomes" id="UP000215145">
    <property type="component" value="Unassembled WGS sequence"/>
</dbReference>
<dbReference type="InterPro" id="IPR006340">
    <property type="entry name" value="DUF436"/>
</dbReference>
<evidence type="ECO:0000313" key="3">
    <source>
        <dbReference type="EMBL" id="OXM15085.1"/>
    </source>
</evidence>
<dbReference type="HAMAP" id="MF_00800">
    <property type="entry name" value="UPF0340"/>
    <property type="match status" value="1"/>
</dbReference>
<dbReference type="EMBL" id="NMUQ01000002">
    <property type="protein sequence ID" value="OXM15085.1"/>
    <property type="molecule type" value="Genomic_DNA"/>
</dbReference>